<feature type="transmembrane region" description="Helical" evidence="7">
    <location>
        <begin position="35"/>
        <end position="54"/>
    </location>
</feature>
<dbReference type="Proteomes" id="UP000582231">
    <property type="component" value="Unassembled WGS sequence"/>
</dbReference>
<comment type="caution">
    <text evidence="9">The sequence shown here is derived from an EMBL/GenBank/DDBJ whole genome shotgun (WGS) entry which is preliminary data.</text>
</comment>
<evidence type="ECO:0000313" key="10">
    <source>
        <dbReference type="Proteomes" id="UP000582231"/>
    </source>
</evidence>
<evidence type="ECO:0000256" key="6">
    <source>
        <dbReference type="ARBA" id="ARBA00023316"/>
    </source>
</evidence>
<keyword evidence="3 7" id="KW-1133">Transmembrane helix</keyword>
<dbReference type="PANTHER" id="PTHR30518:SF2">
    <property type="entry name" value="ENDOLYTIC MUREIN TRANSGLYCOSYLASE"/>
    <property type="match status" value="1"/>
</dbReference>
<dbReference type="EMBL" id="JACCBF010000001">
    <property type="protein sequence ID" value="NYD29553.1"/>
    <property type="molecule type" value="Genomic_DNA"/>
</dbReference>
<comment type="catalytic activity">
    <reaction evidence="7">
        <text>a peptidoglycan chain = a peptidoglycan chain with N-acetyl-1,6-anhydromuramyl-[peptide] at the reducing end + a peptidoglycan chain with N-acetylglucosamine at the non-reducing end.</text>
        <dbReference type="EC" id="4.2.2.29"/>
    </reaction>
</comment>
<evidence type="ECO:0000256" key="7">
    <source>
        <dbReference type="HAMAP-Rule" id="MF_02065"/>
    </source>
</evidence>
<dbReference type="HAMAP" id="MF_02065">
    <property type="entry name" value="MltG"/>
    <property type="match status" value="1"/>
</dbReference>
<gene>
    <name evidence="7" type="primary">mltG</name>
    <name evidence="9" type="ORF">BJ958_001099</name>
</gene>
<reference evidence="9 10" key="1">
    <citation type="submission" date="2020-07" db="EMBL/GenBank/DDBJ databases">
        <title>Sequencing the genomes of 1000 actinobacteria strains.</title>
        <authorList>
            <person name="Klenk H.-P."/>
        </authorList>
    </citation>
    <scope>NUCLEOTIDE SEQUENCE [LARGE SCALE GENOMIC DNA]</scope>
    <source>
        <strain evidence="9 10">DSM 19082</strain>
    </source>
</reference>
<evidence type="ECO:0000256" key="1">
    <source>
        <dbReference type="ARBA" id="ARBA00022475"/>
    </source>
</evidence>
<dbReference type="Gene3D" id="3.30.1490.480">
    <property type="entry name" value="Endolytic murein transglycosylase"/>
    <property type="match status" value="1"/>
</dbReference>
<dbReference type="GO" id="GO:0071555">
    <property type="term" value="P:cell wall organization"/>
    <property type="evidence" value="ECO:0007669"/>
    <property type="project" value="UniProtKB-KW"/>
</dbReference>
<feature type="site" description="Important for catalytic activity" evidence="7">
    <location>
        <position position="259"/>
    </location>
</feature>
<dbReference type="GO" id="GO:0009252">
    <property type="term" value="P:peptidoglycan biosynthetic process"/>
    <property type="evidence" value="ECO:0007669"/>
    <property type="project" value="UniProtKB-UniRule"/>
</dbReference>
<dbReference type="RefSeq" id="WP_179725915.1">
    <property type="nucleotide sequence ID" value="NZ_BAABEF010000001.1"/>
</dbReference>
<keyword evidence="5 7" id="KW-0456">Lyase</keyword>
<proteinExistence type="inferred from homology"/>
<accession>A0A852R426</accession>
<comment type="subcellular location">
    <subcellularLocation>
        <location evidence="7">Cell membrane</location>
        <topology evidence="7">Single-pass membrane protein</topology>
    </subcellularLocation>
</comment>
<comment type="function">
    <text evidence="7">Functions as a peptidoglycan terminase that cleaves nascent peptidoglycan strands endolytically to terminate their elongation.</text>
</comment>
<dbReference type="GO" id="GO:0005886">
    <property type="term" value="C:plasma membrane"/>
    <property type="evidence" value="ECO:0007669"/>
    <property type="project" value="UniProtKB-SubCell"/>
</dbReference>
<dbReference type="InterPro" id="IPR003770">
    <property type="entry name" value="MLTG-like"/>
</dbReference>
<dbReference type="AlphaFoldDB" id="A0A852R426"/>
<evidence type="ECO:0000256" key="4">
    <source>
        <dbReference type="ARBA" id="ARBA00023136"/>
    </source>
</evidence>
<dbReference type="Gene3D" id="3.30.160.60">
    <property type="entry name" value="Classic Zinc Finger"/>
    <property type="match status" value="1"/>
</dbReference>
<dbReference type="GO" id="GO:0008932">
    <property type="term" value="F:lytic endotransglycosylase activity"/>
    <property type="evidence" value="ECO:0007669"/>
    <property type="project" value="UniProtKB-UniRule"/>
</dbReference>
<dbReference type="PANTHER" id="PTHR30518">
    <property type="entry name" value="ENDOLYTIC MUREIN TRANSGLYCOSYLASE"/>
    <property type="match status" value="1"/>
</dbReference>
<keyword evidence="4 7" id="KW-0472">Membrane</keyword>
<organism evidence="9 10">
    <name type="scientific">Nocardioides kongjuensis</name>
    <dbReference type="NCBI Taxonomy" id="349522"/>
    <lineage>
        <taxon>Bacteria</taxon>
        <taxon>Bacillati</taxon>
        <taxon>Actinomycetota</taxon>
        <taxon>Actinomycetes</taxon>
        <taxon>Propionibacteriales</taxon>
        <taxon>Nocardioidaceae</taxon>
        <taxon>Nocardioides</taxon>
    </lineage>
</organism>
<dbReference type="CDD" id="cd08010">
    <property type="entry name" value="MltG_like"/>
    <property type="match status" value="1"/>
</dbReference>
<feature type="region of interest" description="Disordered" evidence="8">
    <location>
        <begin position="1"/>
        <end position="26"/>
    </location>
</feature>
<evidence type="ECO:0000313" key="9">
    <source>
        <dbReference type="EMBL" id="NYD29553.1"/>
    </source>
</evidence>
<keyword evidence="6 7" id="KW-0961">Cell wall biogenesis/degradation</keyword>
<name>A0A852R426_9ACTN</name>
<feature type="compositionally biased region" description="Basic and acidic residues" evidence="8">
    <location>
        <begin position="1"/>
        <end position="14"/>
    </location>
</feature>
<evidence type="ECO:0000256" key="5">
    <source>
        <dbReference type="ARBA" id="ARBA00023239"/>
    </source>
</evidence>
<evidence type="ECO:0000256" key="8">
    <source>
        <dbReference type="SAM" id="MobiDB-lite"/>
    </source>
</evidence>
<sequence length="383" mass="40569">MTEPLPEHVEDAGHDLLPGTAAGGRRRAEKRRRGGCLPMLLVVVLFCGIVAWFARGAIADVKDMFAGPEDYAGPGSGEVTFVIDPGQSVSSMGAELEDLGVVKSSEAFVDAAAKNSRSTKIQAGTYLLKSRMKAADVVTILVDPSQIAQDTVTVPEGKRTSDIVKILAKKTDFKAKQFQAVLADPAALGLPPSAGGNPEGYLFPATYTITPSDTPQTILAAMVAKGQSVMTDLGLDAQAQALGLTAHEVLTVASMLEFEANRTEDYPKVARAIYNRLDKGMALQSDATVAYANGLSGEVWTTSAQRDIDSPYNTYAHTGLPPGPIGNPGQATIDAALHPADGPWLYWVVVNLKTGETVFSTTLAEHNAATERLREYCKTSDAC</sequence>
<evidence type="ECO:0000256" key="3">
    <source>
        <dbReference type="ARBA" id="ARBA00022989"/>
    </source>
</evidence>
<dbReference type="Pfam" id="PF02618">
    <property type="entry name" value="YceG"/>
    <property type="match status" value="1"/>
</dbReference>
<evidence type="ECO:0000256" key="2">
    <source>
        <dbReference type="ARBA" id="ARBA00022692"/>
    </source>
</evidence>
<keyword evidence="2 7" id="KW-0812">Transmembrane</keyword>
<keyword evidence="10" id="KW-1185">Reference proteome</keyword>
<keyword evidence="1 7" id="KW-1003">Cell membrane</keyword>
<protein>
    <recommendedName>
        <fullName evidence="7">Endolytic murein transglycosylase</fullName>
        <ecNumber evidence="7">4.2.2.29</ecNumber>
    </recommendedName>
    <alternativeName>
        <fullName evidence="7">Peptidoglycan lytic transglycosylase</fullName>
    </alternativeName>
    <alternativeName>
        <fullName evidence="7">Peptidoglycan polymerization terminase</fullName>
    </alternativeName>
</protein>
<dbReference type="NCBIfam" id="TIGR00247">
    <property type="entry name" value="endolytic transglycosylase MltG"/>
    <property type="match status" value="1"/>
</dbReference>
<dbReference type="EC" id="4.2.2.29" evidence="7"/>
<comment type="similarity">
    <text evidence="7">Belongs to the transglycosylase MltG family.</text>
</comment>